<gene>
    <name evidence="1" type="ORF">Sjap_021817</name>
</gene>
<accession>A0AAP0EQA7</accession>
<proteinExistence type="predicted"/>
<evidence type="ECO:0000313" key="1">
    <source>
        <dbReference type="EMBL" id="KAK9096320.1"/>
    </source>
</evidence>
<dbReference type="AlphaFoldDB" id="A0AAP0EQA7"/>
<name>A0AAP0EQA7_9MAGN</name>
<reference evidence="1 2" key="1">
    <citation type="submission" date="2024-01" db="EMBL/GenBank/DDBJ databases">
        <title>Genome assemblies of Stephania.</title>
        <authorList>
            <person name="Yang L."/>
        </authorList>
    </citation>
    <scope>NUCLEOTIDE SEQUENCE [LARGE SCALE GENOMIC DNA]</scope>
    <source>
        <strain evidence="1">QJT</strain>
        <tissue evidence="1">Leaf</tissue>
    </source>
</reference>
<organism evidence="1 2">
    <name type="scientific">Stephania japonica</name>
    <dbReference type="NCBI Taxonomy" id="461633"/>
    <lineage>
        <taxon>Eukaryota</taxon>
        <taxon>Viridiplantae</taxon>
        <taxon>Streptophyta</taxon>
        <taxon>Embryophyta</taxon>
        <taxon>Tracheophyta</taxon>
        <taxon>Spermatophyta</taxon>
        <taxon>Magnoliopsida</taxon>
        <taxon>Ranunculales</taxon>
        <taxon>Menispermaceae</taxon>
        <taxon>Menispermoideae</taxon>
        <taxon>Cissampelideae</taxon>
        <taxon>Stephania</taxon>
    </lineage>
</organism>
<keyword evidence="2" id="KW-1185">Reference proteome</keyword>
<protein>
    <submittedName>
        <fullName evidence="1">Uncharacterized protein</fullName>
    </submittedName>
</protein>
<dbReference type="EMBL" id="JBBNAE010000009">
    <property type="protein sequence ID" value="KAK9096320.1"/>
    <property type="molecule type" value="Genomic_DNA"/>
</dbReference>
<comment type="caution">
    <text evidence="1">The sequence shown here is derived from an EMBL/GenBank/DDBJ whole genome shotgun (WGS) entry which is preliminary data.</text>
</comment>
<evidence type="ECO:0000313" key="2">
    <source>
        <dbReference type="Proteomes" id="UP001417504"/>
    </source>
</evidence>
<sequence length="72" mass="8072">MVYGLEICAQRVAVDVCHHIRNCLASIVANTKRELMLHTRGGKQLAKLRFKAKKATEEKLGSQLDVFAAVKY</sequence>
<dbReference type="Proteomes" id="UP001417504">
    <property type="component" value="Unassembled WGS sequence"/>
</dbReference>